<name>A0A3S4YGI8_9NEIS</name>
<dbReference type="InterPro" id="IPR003838">
    <property type="entry name" value="ABC3_permease_C"/>
</dbReference>
<dbReference type="GO" id="GO:0016887">
    <property type="term" value="F:ATP hydrolysis activity"/>
    <property type="evidence" value="ECO:0007669"/>
    <property type="project" value="InterPro"/>
</dbReference>
<gene>
    <name evidence="16" type="primary">macB</name>
    <name evidence="16" type="ORF">NCTC12227_00407</name>
</gene>
<dbReference type="Pfam" id="PF12704">
    <property type="entry name" value="MacB_PCD"/>
    <property type="match status" value="1"/>
</dbReference>
<dbReference type="Proteomes" id="UP000268229">
    <property type="component" value="Chromosome"/>
</dbReference>
<dbReference type="PANTHER" id="PTHR30572">
    <property type="entry name" value="MEMBRANE COMPONENT OF TRANSPORTER-RELATED"/>
    <property type="match status" value="1"/>
</dbReference>
<feature type="transmembrane region" description="Helical" evidence="14">
    <location>
        <begin position="520"/>
        <end position="545"/>
    </location>
</feature>
<proteinExistence type="inferred from homology"/>
<evidence type="ECO:0000256" key="12">
    <source>
        <dbReference type="ARBA" id="ARBA00038388"/>
    </source>
</evidence>
<feature type="domain" description="ABC transporter" evidence="15">
    <location>
        <begin position="4"/>
        <end position="242"/>
    </location>
</feature>
<dbReference type="FunFam" id="3.40.50.300:FF:000032">
    <property type="entry name" value="Export ABC transporter ATP-binding protein"/>
    <property type="match status" value="1"/>
</dbReference>
<evidence type="ECO:0000256" key="1">
    <source>
        <dbReference type="ARBA" id="ARBA00004429"/>
    </source>
</evidence>
<keyword evidence="9 14" id="KW-1133">Transmembrane helix</keyword>
<dbReference type="InterPro" id="IPR027417">
    <property type="entry name" value="P-loop_NTPase"/>
</dbReference>
<comment type="similarity">
    <text evidence="12">Belongs to the ABC transporter superfamily. Macrolide exporter (TC 3.A.1.122) family.</text>
</comment>
<dbReference type="OrthoDB" id="4814201at2"/>
<evidence type="ECO:0000256" key="10">
    <source>
        <dbReference type="ARBA" id="ARBA00023136"/>
    </source>
</evidence>
<dbReference type="CDD" id="cd03255">
    <property type="entry name" value="ABC_MJ0796_LolCDE_FtsE"/>
    <property type="match status" value="1"/>
</dbReference>
<dbReference type="InterPro" id="IPR003593">
    <property type="entry name" value="AAA+_ATPase"/>
</dbReference>
<reference evidence="16 17" key="1">
    <citation type="submission" date="2018-12" db="EMBL/GenBank/DDBJ databases">
        <authorList>
            <consortium name="Pathogen Informatics"/>
        </authorList>
    </citation>
    <scope>NUCLEOTIDE SEQUENCE [LARGE SCALE GENOMIC DNA]</scope>
    <source>
        <strain evidence="16 17">NCTC12227</strain>
    </source>
</reference>
<dbReference type="RefSeq" id="WP_126303988.1">
    <property type="nucleotide sequence ID" value="NZ_LR134516.1"/>
</dbReference>
<dbReference type="KEGG" id="nani:NCTC12227_00407"/>
<dbReference type="GO" id="GO:0098796">
    <property type="term" value="C:membrane protein complex"/>
    <property type="evidence" value="ECO:0007669"/>
    <property type="project" value="UniProtKB-ARBA"/>
</dbReference>
<evidence type="ECO:0000256" key="2">
    <source>
        <dbReference type="ARBA" id="ARBA00022448"/>
    </source>
</evidence>
<evidence type="ECO:0000313" key="17">
    <source>
        <dbReference type="Proteomes" id="UP000268229"/>
    </source>
</evidence>
<dbReference type="Gene3D" id="3.40.50.300">
    <property type="entry name" value="P-loop containing nucleotide triphosphate hydrolases"/>
    <property type="match status" value="1"/>
</dbReference>
<keyword evidence="3" id="KW-1003">Cell membrane</keyword>
<evidence type="ECO:0000256" key="3">
    <source>
        <dbReference type="ARBA" id="ARBA00022475"/>
    </source>
</evidence>
<keyword evidence="10 14" id="KW-0472">Membrane</keyword>
<comment type="subcellular location">
    <subcellularLocation>
        <location evidence="1">Cell inner membrane</location>
        <topology evidence="1">Multi-pass membrane protein</topology>
    </subcellularLocation>
</comment>
<evidence type="ECO:0000259" key="15">
    <source>
        <dbReference type="PROSITE" id="PS50893"/>
    </source>
</evidence>
<dbReference type="InterPro" id="IPR003439">
    <property type="entry name" value="ABC_transporter-like_ATP-bd"/>
</dbReference>
<evidence type="ECO:0000256" key="8">
    <source>
        <dbReference type="ARBA" id="ARBA00022967"/>
    </source>
</evidence>
<dbReference type="InterPro" id="IPR050250">
    <property type="entry name" value="Macrolide_Exporter_MacB"/>
</dbReference>
<dbReference type="GO" id="GO:0005886">
    <property type="term" value="C:plasma membrane"/>
    <property type="evidence" value="ECO:0007669"/>
    <property type="project" value="UniProtKB-SubCell"/>
</dbReference>
<sequence length="645" mass="69782">MSLIECKNINRYFGSGNNRVHVLKDVNLNIEKGDFVAIIGQSGSGKSTLMNILGCLDTASSGSYTVDGIETSQMSADELAALRRKRFGFIFQKYNLLNALTARDNVALPSVYAGIEQAERSKRAEKILHDLGLEGKESNKPSQLSGGQQQRVSIARALMNGGEVILADEPTGALDTQSGENVMEIIHDLHARGHTVILVTHDPKIAARANRIIEIRDGRIISDTSKNTDIPPSSVKSIEENTSWLFFKDQFLESFRMSVQAVLAHKMRSLLTMLGIIIGIASVVSVVALGKGSQEKILQDISAIGTNTISIRPGKGFGDRQASRIRTLTIADANAISKQSYVASTTPTTATAGILTYRNIDATAQLYGVGEQYFDVRGIKLAQGRLLSEDDVKHGSQVVVIDQNTKNKLFSDGTDPLGKVILFKKRPLRVIGITEEDDSPFGSTDSLQLWAPYTTVLNQITGQRYISAITVKIKDDVNSQAAEKGLTELLISRHGSEDFFMQNSDSIKQTIESATGTMTLLISCIALISLIVGGIGVMNIMLVSVTERTKEIGVRMAIGARQSNILQQFLIEAVLICLIGGLAGVLFSVAISLVFNHFVTDFAMKFSPMSIVAAVSCSSIIGVIFGFMPAKRASQLNPIDALAHD</sequence>
<evidence type="ECO:0000313" key="16">
    <source>
        <dbReference type="EMBL" id="VEJ20697.1"/>
    </source>
</evidence>
<dbReference type="SMART" id="SM00382">
    <property type="entry name" value="AAA"/>
    <property type="match status" value="1"/>
</dbReference>
<dbReference type="Pfam" id="PF02687">
    <property type="entry name" value="FtsX"/>
    <property type="match status" value="1"/>
</dbReference>
<organism evidence="16 17">
    <name type="scientific">Neisseria animaloris</name>
    <dbReference type="NCBI Taxonomy" id="326522"/>
    <lineage>
        <taxon>Bacteria</taxon>
        <taxon>Pseudomonadati</taxon>
        <taxon>Pseudomonadota</taxon>
        <taxon>Betaproteobacteria</taxon>
        <taxon>Neisseriales</taxon>
        <taxon>Neisseriaceae</taxon>
        <taxon>Neisseria</taxon>
    </lineage>
</organism>
<evidence type="ECO:0000256" key="7">
    <source>
        <dbReference type="ARBA" id="ARBA00022840"/>
    </source>
</evidence>
<evidence type="ECO:0000256" key="13">
    <source>
        <dbReference type="ARBA" id="ARBA00041199"/>
    </source>
</evidence>
<feature type="transmembrane region" description="Helical" evidence="14">
    <location>
        <begin position="607"/>
        <end position="628"/>
    </location>
</feature>
<dbReference type="STRING" id="326522.BWD08_01770"/>
<dbReference type="InterPro" id="IPR025857">
    <property type="entry name" value="MacB_PCD"/>
</dbReference>
<keyword evidence="5 14" id="KW-0812">Transmembrane</keyword>
<dbReference type="PANTHER" id="PTHR30572:SF14">
    <property type="entry name" value="MACROLIDE EXPORT ATP-BINDING_PERMEASE PROTEIN MACB"/>
    <property type="match status" value="1"/>
</dbReference>
<dbReference type="PROSITE" id="PS00211">
    <property type="entry name" value="ABC_TRANSPORTER_1"/>
    <property type="match status" value="1"/>
</dbReference>
<keyword evidence="2" id="KW-0813">Transport</keyword>
<evidence type="ECO:0000256" key="9">
    <source>
        <dbReference type="ARBA" id="ARBA00022989"/>
    </source>
</evidence>
<evidence type="ECO:0000256" key="14">
    <source>
        <dbReference type="SAM" id="Phobius"/>
    </source>
</evidence>
<keyword evidence="6" id="KW-0547">Nucleotide-binding</keyword>
<evidence type="ECO:0000256" key="6">
    <source>
        <dbReference type="ARBA" id="ARBA00022741"/>
    </source>
</evidence>
<keyword evidence="11" id="KW-0046">Antibiotic resistance</keyword>
<keyword evidence="16" id="KW-0378">Hydrolase</keyword>
<dbReference type="PROSITE" id="PS50893">
    <property type="entry name" value="ABC_TRANSPORTER_2"/>
    <property type="match status" value="1"/>
</dbReference>
<keyword evidence="7 16" id="KW-0067">ATP-binding</keyword>
<accession>A0A3S4YGI8</accession>
<dbReference type="GO" id="GO:0022857">
    <property type="term" value="F:transmembrane transporter activity"/>
    <property type="evidence" value="ECO:0007669"/>
    <property type="project" value="TreeGrafter"/>
</dbReference>
<feature type="transmembrane region" description="Helical" evidence="14">
    <location>
        <begin position="270"/>
        <end position="290"/>
    </location>
</feature>
<feature type="transmembrane region" description="Helical" evidence="14">
    <location>
        <begin position="569"/>
        <end position="595"/>
    </location>
</feature>
<evidence type="ECO:0000256" key="4">
    <source>
        <dbReference type="ARBA" id="ARBA00022519"/>
    </source>
</evidence>
<dbReference type="InterPro" id="IPR017871">
    <property type="entry name" value="ABC_transporter-like_CS"/>
</dbReference>
<keyword evidence="4" id="KW-0997">Cell inner membrane</keyword>
<dbReference type="AlphaFoldDB" id="A0A3S4YGI8"/>
<evidence type="ECO:0000256" key="5">
    <source>
        <dbReference type="ARBA" id="ARBA00022692"/>
    </source>
</evidence>
<protein>
    <recommendedName>
        <fullName evidence="13">Pyoverdine export ATP-binding/permease protein PvdT</fullName>
    </recommendedName>
</protein>
<dbReference type="GO" id="GO:0005524">
    <property type="term" value="F:ATP binding"/>
    <property type="evidence" value="ECO:0007669"/>
    <property type="project" value="UniProtKB-KW"/>
</dbReference>
<dbReference type="Pfam" id="PF00005">
    <property type="entry name" value="ABC_tran"/>
    <property type="match status" value="1"/>
</dbReference>
<dbReference type="EMBL" id="LR134516">
    <property type="protein sequence ID" value="VEJ20697.1"/>
    <property type="molecule type" value="Genomic_DNA"/>
</dbReference>
<dbReference type="InterPro" id="IPR017911">
    <property type="entry name" value="MacB-like_ATP-bd"/>
</dbReference>
<keyword evidence="8" id="KW-1278">Translocase</keyword>
<dbReference type="SUPFAM" id="SSF52540">
    <property type="entry name" value="P-loop containing nucleoside triphosphate hydrolases"/>
    <property type="match status" value="1"/>
</dbReference>
<keyword evidence="17" id="KW-1185">Reference proteome</keyword>
<dbReference type="GO" id="GO:0046677">
    <property type="term" value="P:response to antibiotic"/>
    <property type="evidence" value="ECO:0007669"/>
    <property type="project" value="UniProtKB-KW"/>
</dbReference>
<evidence type="ECO:0000256" key="11">
    <source>
        <dbReference type="ARBA" id="ARBA00023251"/>
    </source>
</evidence>